<comment type="caution">
    <text evidence="9">The sequence shown here is derived from an EMBL/GenBank/DDBJ whole genome shotgun (WGS) entry which is preliminary data.</text>
</comment>
<organism evidence="9 10">
    <name type="scientific">Muricomes intestini</name>
    <dbReference type="NCBI Taxonomy" id="1796634"/>
    <lineage>
        <taxon>Bacteria</taxon>
        <taxon>Bacillati</taxon>
        <taxon>Bacillota</taxon>
        <taxon>Clostridia</taxon>
        <taxon>Lachnospirales</taxon>
        <taxon>Lachnospiraceae</taxon>
        <taxon>Muricomes</taxon>
    </lineage>
</organism>
<dbReference type="RefSeq" id="WP_333813274.1">
    <property type="nucleotide sequence ID" value="NZ_DAIQXH010000057.1"/>
</dbReference>
<feature type="transmembrane region" description="Helical" evidence="7">
    <location>
        <begin position="265"/>
        <end position="287"/>
    </location>
</feature>
<sequence length="295" mass="33112">MKQKYANKKRKETLTAYLMLSPNIVGIGIFVFIPMLYAVYVSFHSWNGMSDMTFTGVDNYRRLITDTDFLNSVKTTLIYAVTYIPLVYCISLGLALITNSLRGKLETFCRMAYFMPYSISTVVAALIWSFMYDPKRGYFNGILNALGIKSQNFLADTDQALFAVMAVSVWLIVGYNMVIFIAAIKDVPQSLYEAADMDGANAVVKFFCITLPTIKNTTVFILVVTTIGSFQVFDQISIMTGGGPAHSTEVAVFRIYDEAFRMYDFGYSSTMAVALFVVIMILTFIQFKFTGSKED</sequence>
<dbReference type="AlphaFoldDB" id="A0A4R3JWG8"/>
<dbReference type="Gene3D" id="1.10.3720.10">
    <property type="entry name" value="MetI-like"/>
    <property type="match status" value="1"/>
</dbReference>
<evidence type="ECO:0000313" key="9">
    <source>
        <dbReference type="EMBL" id="TCS72590.1"/>
    </source>
</evidence>
<keyword evidence="6 7" id="KW-0472">Membrane</keyword>
<keyword evidence="2 7" id="KW-0813">Transport</keyword>
<dbReference type="Proteomes" id="UP000295726">
    <property type="component" value="Unassembled WGS sequence"/>
</dbReference>
<dbReference type="GO" id="GO:0055085">
    <property type="term" value="P:transmembrane transport"/>
    <property type="evidence" value="ECO:0007669"/>
    <property type="project" value="InterPro"/>
</dbReference>
<evidence type="ECO:0000256" key="7">
    <source>
        <dbReference type="RuleBase" id="RU363032"/>
    </source>
</evidence>
<gene>
    <name evidence="9" type="ORF">EDD59_1519</name>
</gene>
<accession>A0A4R3JWG8</accession>
<dbReference type="InterPro" id="IPR035906">
    <property type="entry name" value="MetI-like_sf"/>
</dbReference>
<dbReference type="InterPro" id="IPR051393">
    <property type="entry name" value="ABC_transporter_permease"/>
</dbReference>
<dbReference type="CDD" id="cd06261">
    <property type="entry name" value="TM_PBP2"/>
    <property type="match status" value="1"/>
</dbReference>
<comment type="similarity">
    <text evidence="7">Belongs to the binding-protein-dependent transport system permease family.</text>
</comment>
<protein>
    <submittedName>
        <fullName evidence="9">Carbohydrate ABC transporter membrane protein 1 (CUT1 family)</fullName>
    </submittedName>
</protein>
<proteinExistence type="inferred from homology"/>
<evidence type="ECO:0000256" key="5">
    <source>
        <dbReference type="ARBA" id="ARBA00022989"/>
    </source>
</evidence>
<evidence type="ECO:0000256" key="2">
    <source>
        <dbReference type="ARBA" id="ARBA00022448"/>
    </source>
</evidence>
<dbReference type="PANTHER" id="PTHR30193">
    <property type="entry name" value="ABC TRANSPORTER PERMEASE PROTEIN"/>
    <property type="match status" value="1"/>
</dbReference>
<dbReference type="EMBL" id="SLZZ01000051">
    <property type="protein sequence ID" value="TCS72590.1"/>
    <property type="molecule type" value="Genomic_DNA"/>
</dbReference>
<feature type="transmembrane region" description="Helical" evidence="7">
    <location>
        <begin position="111"/>
        <end position="131"/>
    </location>
</feature>
<comment type="subcellular location">
    <subcellularLocation>
        <location evidence="1 7">Cell membrane</location>
        <topology evidence="1 7">Multi-pass membrane protein</topology>
    </subcellularLocation>
</comment>
<evidence type="ECO:0000256" key="4">
    <source>
        <dbReference type="ARBA" id="ARBA00022692"/>
    </source>
</evidence>
<keyword evidence="10" id="KW-1185">Reference proteome</keyword>
<feature type="domain" description="ABC transmembrane type-1" evidence="8">
    <location>
        <begin position="73"/>
        <end position="286"/>
    </location>
</feature>
<name>A0A4R3JWG8_9FIRM</name>
<feature type="transmembrane region" description="Helical" evidence="7">
    <location>
        <begin position="77"/>
        <end position="99"/>
    </location>
</feature>
<dbReference type="InterPro" id="IPR000515">
    <property type="entry name" value="MetI-like"/>
</dbReference>
<evidence type="ECO:0000313" key="10">
    <source>
        <dbReference type="Proteomes" id="UP000295726"/>
    </source>
</evidence>
<evidence type="ECO:0000256" key="3">
    <source>
        <dbReference type="ARBA" id="ARBA00022475"/>
    </source>
</evidence>
<feature type="transmembrane region" description="Helical" evidence="7">
    <location>
        <begin position="20"/>
        <end position="43"/>
    </location>
</feature>
<dbReference type="SUPFAM" id="SSF161098">
    <property type="entry name" value="MetI-like"/>
    <property type="match status" value="1"/>
</dbReference>
<keyword evidence="3" id="KW-1003">Cell membrane</keyword>
<dbReference type="PROSITE" id="PS50928">
    <property type="entry name" value="ABC_TM1"/>
    <property type="match status" value="1"/>
</dbReference>
<feature type="transmembrane region" description="Helical" evidence="7">
    <location>
        <begin position="160"/>
        <end position="184"/>
    </location>
</feature>
<dbReference type="Pfam" id="PF00528">
    <property type="entry name" value="BPD_transp_1"/>
    <property type="match status" value="1"/>
</dbReference>
<evidence type="ECO:0000256" key="6">
    <source>
        <dbReference type="ARBA" id="ARBA00023136"/>
    </source>
</evidence>
<reference evidence="9 10" key="1">
    <citation type="submission" date="2019-03" db="EMBL/GenBank/DDBJ databases">
        <title>Genomic Encyclopedia of Type Strains, Phase IV (KMG-IV): sequencing the most valuable type-strain genomes for metagenomic binning, comparative biology and taxonomic classification.</title>
        <authorList>
            <person name="Goeker M."/>
        </authorList>
    </citation>
    <scope>NUCLEOTIDE SEQUENCE [LARGE SCALE GENOMIC DNA]</scope>
    <source>
        <strain evidence="9 10">DSM 29489</strain>
    </source>
</reference>
<keyword evidence="4 7" id="KW-0812">Transmembrane</keyword>
<keyword evidence="5 7" id="KW-1133">Transmembrane helix</keyword>
<dbReference type="GO" id="GO:0005886">
    <property type="term" value="C:plasma membrane"/>
    <property type="evidence" value="ECO:0007669"/>
    <property type="project" value="UniProtKB-SubCell"/>
</dbReference>
<evidence type="ECO:0000259" key="8">
    <source>
        <dbReference type="PROSITE" id="PS50928"/>
    </source>
</evidence>
<evidence type="ECO:0000256" key="1">
    <source>
        <dbReference type="ARBA" id="ARBA00004651"/>
    </source>
</evidence>
<dbReference type="PANTHER" id="PTHR30193:SF37">
    <property type="entry name" value="INNER MEMBRANE ABC TRANSPORTER PERMEASE PROTEIN YCJO"/>
    <property type="match status" value="1"/>
</dbReference>